<keyword evidence="1" id="KW-0812">Transmembrane</keyword>
<dbReference type="Proteomes" id="UP000672602">
    <property type="component" value="Unassembled WGS sequence"/>
</dbReference>
<evidence type="ECO:0000313" key="2">
    <source>
        <dbReference type="EMBL" id="MBP5858366.1"/>
    </source>
</evidence>
<dbReference type="RefSeq" id="WP_210682948.1">
    <property type="nucleotide sequence ID" value="NZ_JAGMWN010000007.1"/>
</dbReference>
<evidence type="ECO:0000313" key="3">
    <source>
        <dbReference type="Proteomes" id="UP000672602"/>
    </source>
</evidence>
<feature type="transmembrane region" description="Helical" evidence="1">
    <location>
        <begin position="21"/>
        <end position="44"/>
    </location>
</feature>
<sequence>MAQAARGARGRAPSPRYRLDVASRAVAGIGGGYALSVLVTLLLARLLPLGAADAGLAATMGSFTIHAIAIIWAFSVRGQARVWGGIAGAAALAGLLLIVIHEIGGGAQMGGGL</sequence>
<keyword evidence="1" id="KW-1133">Transmembrane helix</keyword>
<feature type="transmembrane region" description="Helical" evidence="1">
    <location>
        <begin position="82"/>
        <end position="100"/>
    </location>
</feature>
<reference evidence="2" key="1">
    <citation type="submission" date="2021-04" db="EMBL/GenBank/DDBJ databases">
        <authorList>
            <person name="Zhang D.-C."/>
        </authorList>
    </citation>
    <scope>NUCLEOTIDE SEQUENCE</scope>
    <source>
        <strain evidence="2">CGMCC 1.15697</strain>
    </source>
</reference>
<proteinExistence type="predicted"/>
<accession>A0A8J7SPI0</accession>
<gene>
    <name evidence="2" type="ORF">KAJ83_15195</name>
</gene>
<name>A0A8J7SPI0_9PROT</name>
<protein>
    <recommendedName>
        <fullName evidence="4">Iron transporter</fullName>
    </recommendedName>
</protein>
<dbReference type="EMBL" id="JAGMWN010000007">
    <property type="protein sequence ID" value="MBP5858366.1"/>
    <property type="molecule type" value="Genomic_DNA"/>
</dbReference>
<evidence type="ECO:0008006" key="4">
    <source>
        <dbReference type="Google" id="ProtNLM"/>
    </source>
</evidence>
<keyword evidence="3" id="KW-1185">Reference proteome</keyword>
<evidence type="ECO:0000256" key="1">
    <source>
        <dbReference type="SAM" id="Phobius"/>
    </source>
</evidence>
<feature type="transmembrane region" description="Helical" evidence="1">
    <location>
        <begin position="56"/>
        <end position="75"/>
    </location>
</feature>
<keyword evidence="1" id="KW-0472">Membrane</keyword>
<comment type="caution">
    <text evidence="2">The sequence shown here is derived from an EMBL/GenBank/DDBJ whole genome shotgun (WGS) entry which is preliminary data.</text>
</comment>
<organism evidence="2 3">
    <name type="scientific">Marivibrio halodurans</name>
    <dbReference type="NCBI Taxonomy" id="2039722"/>
    <lineage>
        <taxon>Bacteria</taxon>
        <taxon>Pseudomonadati</taxon>
        <taxon>Pseudomonadota</taxon>
        <taxon>Alphaproteobacteria</taxon>
        <taxon>Rhodospirillales</taxon>
        <taxon>Rhodospirillaceae</taxon>
        <taxon>Marivibrio</taxon>
    </lineage>
</organism>
<dbReference type="AlphaFoldDB" id="A0A8J7SPI0"/>